<name>A0A168GAG9_9MICO</name>
<dbReference type="Gene3D" id="2.60.20.10">
    <property type="entry name" value="Crystallins"/>
    <property type="match status" value="1"/>
</dbReference>
<comment type="caution">
    <text evidence="1">The sequence shown here is derived from an EMBL/GenBank/DDBJ whole genome shotgun (WGS) entry which is preliminary data.</text>
</comment>
<dbReference type="AlphaFoldDB" id="A0A168GAG9"/>
<gene>
    <name evidence="1" type="ORF">ACH61_00882</name>
</gene>
<evidence type="ECO:0000313" key="1">
    <source>
        <dbReference type="EMBL" id="KZX21963.1"/>
    </source>
</evidence>
<dbReference type="Proteomes" id="UP000076717">
    <property type="component" value="Unassembled WGS sequence"/>
</dbReference>
<protein>
    <submittedName>
        <fullName evidence="1">Uncharacterized protein</fullName>
    </submittedName>
</protein>
<reference evidence="1 2" key="1">
    <citation type="submission" date="2015-08" db="EMBL/GenBank/DDBJ databases">
        <title>Draft Genome Sequence of Rathayibacter sp. Strain VKM Ac-2596 Isolated from Leaf Gall Induced by Plant-Parasitic Nematodes.</title>
        <authorList>
            <person name="Vasilenko O.V."/>
            <person name="Starodumova I.P."/>
            <person name="Tarlachkov S.V."/>
            <person name="Dorofeeva L.V."/>
            <person name="Evtushenko L.I."/>
        </authorList>
    </citation>
    <scope>NUCLEOTIDE SEQUENCE [LARGE SCALE GENOMIC DNA]</scope>
    <source>
        <strain evidence="1 2">VKM Ac-2596</strain>
    </source>
</reference>
<dbReference type="SUPFAM" id="SSF49695">
    <property type="entry name" value="gamma-Crystallin-like"/>
    <property type="match status" value="1"/>
</dbReference>
<dbReference type="EMBL" id="LIIN01000019">
    <property type="protein sequence ID" value="KZX21963.1"/>
    <property type="molecule type" value="Genomic_DNA"/>
</dbReference>
<proteinExistence type="predicted"/>
<dbReference type="InterPro" id="IPR011024">
    <property type="entry name" value="G_crystallin-like"/>
</dbReference>
<sequence>MFTIEMFSARRFAVAAGIAVLLVSGAVAPPAAAEEGGAENCIRIIELDRELCAPVQEDLHQKVLEETGLRVVEQPAARSVSRAALTTQATYVITRLYDDLNQGGSSYEVTSGTPCNGSTVKSVGDIGSSWYGRVSSFATFGGCTVKIWENTNFSGASFGYAGSTGFVGAAMNDRTRSVQAR</sequence>
<evidence type="ECO:0000313" key="2">
    <source>
        <dbReference type="Proteomes" id="UP000076717"/>
    </source>
</evidence>
<organism evidence="1 2">
    <name type="scientific">Rathayibacter tanaceti</name>
    <dbReference type="NCBI Taxonomy" id="1671680"/>
    <lineage>
        <taxon>Bacteria</taxon>
        <taxon>Bacillati</taxon>
        <taxon>Actinomycetota</taxon>
        <taxon>Actinomycetes</taxon>
        <taxon>Micrococcales</taxon>
        <taxon>Microbacteriaceae</taxon>
        <taxon>Rathayibacter</taxon>
    </lineage>
</organism>
<keyword evidence="2" id="KW-1185">Reference proteome</keyword>
<accession>A0A168GAG9</accession>